<organism evidence="3 4">
    <name type="scientific">Candolleomyces aberdarensis</name>
    <dbReference type="NCBI Taxonomy" id="2316362"/>
    <lineage>
        <taxon>Eukaryota</taxon>
        <taxon>Fungi</taxon>
        <taxon>Dikarya</taxon>
        <taxon>Basidiomycota</taxon>
        <taxon>Agaricomycotina</taxon>
        <taxon>Agaricomycetes</taxon>
        <taxon>Agaricomycetidae</taxon>
        <taxon>Agaricales</taxon>
        <taxon>Agaricineae</taxon>
        <taxon>Psathyrellaceae</taxon>
        <taxon>Candolleomyces</taxon>
    </lineage>
</organism>
<dbReference type="Pfam" id="PF12770">
    <property type="entry name" value="CHAT"/>
    <property type="match status" value="1"/>
</dbReference>
<dbReference type="PROSITE" id="PS50005">
    <property type="entry name" value="TPR"/>
    <property type="match status" value="1"/>
</dbReference>
<keyword evidence="4" id="KW-1185">Reference proteome</keyword>
<dbReference type="Proteomes" id="UP000290288">
    <property type="component" value="Unassembled WGS sequence"/>
</dbReference>
<dbReference type="EMBL" id="SDEE01000267">
    <property type="protein sequence ID" value="RXW18414.1"/>
    <property type="molecule type" value="Genomic_DNA"/>
</dbReference>
<gene>
    <name evidence="3" type="ORF">EST38_g7439</name>
</gene>
<accession>A0A4Q2DHZ7</accession>
<proteinExistence type="predicted"/>
<feature type="domain" description="CHAT" evidence="2">
    <location>
        <begin position="1069"/>
        <end position="1356"/>
    </location>
</feature>
<feature type="repeat" description="TPR" evidence="1">
    <location>
        <begin position="266"/>
        <end position="299"/>
    </location>
</feature>
<evidence type="ECO:0000313" key="4">
    <source>
        <dbReference type="Proteomes" id="UP000290288"/>
    </source>
</evidence>
<dbReference type="InterPro" id="IPR024983">
    <property type="entry name" value="CHAT_dom"/>
</dbReference>
<reference evidence="3 4" key="1">
    <citation type="submission" date="2019-01" db="EMBL/GenBank/DDBJ databases">
        <title>Draft genome sequence of Psathyrella aberdarensis IHI B618.</title>
        <authorList>
            <person name="Buettner E."/>
            <person name="Kellner H."/>
        </authorList>
    </citation>
    <scope>NUCLEOTIDE SEQUENCE [LARGE SCALE GENOMIC DNA]</scope>
    <source>
        <strain evidence="3 4">IHI B618</strain>
    </source>
</reference>
<dbReference type="SUPFAM" id="SSF48452">
    <property type="entry name" value="TPR-like"/>
    <property type="match status" value="3"/>
</dbReference>
<dbReference type="PANTHER" id="PTHR19959">
    <property type="entry name" value="KINESIN LIGHT CHAIN"/>
    <property type="match status" value="1"/>
</dbReference>
<dbReference type="PANTHER" id="PTHR19959:SF119">
    <property type="entry name" value="FUNGAL LIPASE-LIKE DOMAIN-CONTAINING PROTEIN"/>
    <property type="match status" value="1"/>
</dbReference>
<sequence>MDDDNLAILSHLPIPLIKKIVSCIVVLKGDPAAQKDLIGGLCHHRFSRTVGEASYINEAVAARQAAIQLTPPGHPYLPIRLVNLTRSLHDRFEYTGDLKDVDTAILSMRKAVEATAPGDPSMAFRLSMLGNSFNLRFERKNRVSDLDKSISAYQQALRLLPPGDTQLQAVLLNDLGNSLYRRFQTTSRQDDIKDAISSYRRAVAIHTQLNIEACTFLNGLVSALHARFECTGDISDLEECVATLQRVISTTPPGDPRLATWYGNLGNVLQTRSVVKNSIDDINQAVRAMQKAIDLAPNDHAGVSVWLHNLSNALGVRFERTGNIQDLTQSIAAKRKAIARTPPGHSIFPSLLYHLGISLHRHHDVTGLKDSIDEAIHLQTRAIGMSPTGHVDIASRYRGLGISYISRFGRTRQSSDLKEAISAHEKALALTPAGHPRLSAVWSALGNAYRERFHHEGNLKDIELAISLQRKAVESTPIGHKDFPDTLCGLGETIWSRFQHKGAMEDIQESIRLLVKGIGLAMEGHVDLPRYLTVLGVAYHARYQRVEDLTDIEEAISVFQRAVKVTKKGSADLPKRYDNLGIAFQDRFGRSREISDIEEAIAAQKKAIDLIPTGEESHHPNPFSNLGISYHSRYEVSHRLEDLERSIAFKEKAISLTPDGHRSMPKLLNNLGNSLLLRFEDAGNFDDVDKAISLKERARGRLPPEHVDIVFYVFNLGSAWQVRFRRTGDIADIDKAIATIQEAIKLCPEVHASLPSLNYSLGQAFNSRLKHTEDEGDLKQAIGNHRLAAISPYGSPLTRFHAAEAWAILSHPIDPAKSLEAFDTAIRLLSLVAGLEQTVQRRHNQLVKTGVSDFSLLAAATALSLGKSDKALEWLERGRCLVWNQINSLRSPLDELRKYDEGLAKRVLRVSKELETAASRDMDRDKARLVGSTMMTMEEKMTLQDESKGHVKLVKEWEEVLENVRAIPGFESFLRPTSCAELLRNLPREGTVVVINVYEDWCDALALSAETEKPVHIRLPRFQHQEAERLRIRLRERLIEYGLLLRHERHEDRGIRPATERKGGRAVAEVLAALWTRVVKPILGALGFTTSNSPRKRIWWCTTGPLVFLPIHAAGIYTKGDTQTIFDYVVSSYIPTVSSLSQREKSSRRNTSQNNGLLMVSQPNAKNLPPIPGVKKEMALVQSILEEHGVRNSIIESAAATKDATEKHMKDFSCIHLACHASQNALRSSFHLHDGPLDLGAIIRSDMDSADLAFLSACQTSVGDERLPEEVVHLAAGMMAAGYRSVVATMWSIGDKSAPDVAGSFYRHLLAREGRNGRIGGELAAVALYEAVKDLRERSDVSEDSLLKWVPYVHFGI</sequence>
<dbReference type="InterPro" id="IPR019734">
    <property type="entry name" value="TPR_rpt"/>
</dbReference>
<evidence type="ECO:0000256" key="1">
    <source>
        <dbReference type="PROSITE-ProRule" id="PRU00339"/>
    </source>
</evidence>
<comment type="caution">
    <text evidence="3">The sequence shown here is derived from an EMBL/GenBank/DDBJ whole genome shotgun (WGS) entry which is preliminary data.</text>
</comment>
<name>A0A4Q2DHZ7_9AGAR</name>
<evidence type="ECO:0000259" key="2">
    <source>
        <dbReference type="Pfam" id="PF12770"/>
    </source>
</evidence>
<protein>
    <recommendedName>
        <fullName evidence="2">CHAT domain-containing protein</fullName>
    </recommendedName>
</protein>
<dbReference type="STRING" id="2316362.A0A4Q2DHZ7"/>
<evidence type="ECO:0000313" key="3">
    <source>
        <dbReference type="EMBL" id="RXW18414.1"/>
    </source>
</evidence>
<dbReference type="Gene3D" id="1.25.40.10">
    <property type="entry name" value="Tetratricopeptide repeat domain"/>
    <property type="match status" value="3"/>
</dbReference>
<dbReference type="InterPro" id="IPR011990">
    <property type="entry name" value="TPR-like_helical_dom_sf"/>
</dbReference>
<keyword evidence="1" id="KW-0802">TPR repeat</keyword>
<dbReference type="OrthoDB" id="9991317at2759"/>